<accession>A0AAF0TLM7</accession>
<feature type="domain" description="Tf2-1-like SH3-like" evidence="1">
    <location>
        <begin position="5"/>
        <end position="55"/>
    </location>
</feature>
<dbReference type="PANTHER" id="PTHR46148:SF60">
    <property type="entry name" value="CHROMO DOMAIN-CONTAINING PROTEIN"/>
    <property type="match status" value="1"/>
</dbReference>
<sequence>MKGVMRFGKKGKLSPRYVGQYQILRRIKVAYELDLPNELASVHPIFHVPMLKKCVGDPTSIILLEGLRVDESLSYEEIPVNILDRQVKKLRNNEVPSVKVLWRNHLVKGAIRRPRWI</sequence>
<dbReference type="Pfam" id="PF24626">
    <property type="entry name" value="SH3_Tf2-1"/>
    <property type="match status" value="1"/>
</dbReference>
<dbReference type="AlphaFoldDB" id="A0AAF0TLM7"/>
<protein>
    <recommendedName>
        <fullName evidence="1">Tf2-1-like SH3-like domain-containing protein</fullName>
    </recommendedName>
</protein>
<evidence type="ECO:0000313" key="3">
    <source>
        <dbReference type="Proteomes" id="UP001234989"/>
    </source>
</evidence>
<keyword evidence="3" id="KW-1185">Reference proteome</keyword>
<reference evidence="2" key="1">
    <citation type="submission" date="2023-08" db="EMBL/GenBank/DDBJ databases">
        <title>A de novo genome assembly of Solanum verrucosum Schlechtendal, a Mexican diploid species geographically isolated from the other diploid A-genome species in potato relatives.</title>
        <authorList>
            <person name="Hosaka K."/>
        </authorList>
    </citation>
    <scope>NUCLEOTIDE SEQUENCE</scope>
    <source>
        <tissue evidence="2">Young leaves</tissue>
    </source>
</reference>
<dbReference type="InterPro" id="IPR056924">
    <property type="entry name" value="SH3_Tf2-1"/>
</dbReference>
<organism evidence="2 3">
    <name type="scientific">Solanum verrucosum</name>
    <dbReference type="NCBI Taxonomy" id="315347"/>
    <lineage>
        <taxon>Eukaryota</taxon>
        <taxon>Viridiplantae</taxon>
        <taxon>Streptophyta</taxon>
        <taxon>Embryophyta</taxon>
        <taxon>Tracheophyta</taxon>
        <taxon>Spermatophyta</taxon>
        <taxon>Magnoliopsida</taxon>
        <taxon>eudicotyledons</taxon>
        <taxon>Gunneridae</taxon>
        <taxon>Pentapetalae</taxon>
        <taxon>asterids</taxon>
        <taxon>lamiids</taxon>
        <taxon>Solanales</taxon>
        <taxon>Solanaceae</taxon>
        <taxon>Solanoideae</taxon>
        <taxon>Solaneae</taxon>
        <taxon>Solanum</taxon>
    </lineage>
</organism>
<evidence type="ECO:0000259" key="1">
    <source>
        <dbReference type="Pfam" id="PF24626"/>
    </source>
</evidence>
<name>A0AAF0TLM7_SOLVR</name>
<dbReference type="EMBL" id="CP133615">
    <property type="protein sequence ID" value="WMV25117.1"/>
    <property type="molecule type" value="Genomic_DNA"/>
</dbReference>
<proteinExistence type="predicted"/>
<dbReference type="Proteomes" id="UP001234989">
    <property type="component" value="Chromosome 4"/>
</dbReference>
<gene>
    <name evidence="2" type="ORF">MTR67_018502</name>
</gene>
<evidence type="ECO:0000313" key="2">
    <source>
        <dbReference type="EMBL" id="WMV25117.1"/>
    </source>
</evidence>
<dbReference type="PANTHER" id="PTHR46148">
    <property type="entry name" value="CHROMO DOMAIN-CONTAINING PROTEIN"/>
    <property type="match status" value="1"/>
</dbReference>